<evidence type="ECO:0000313" key="8">
    <source>
        <dbReference type="Proteomes" id="UP001604335"/>
    </source>
</evidence>
<feature type="active site" description="Proton donor/acceptor" evidence="6">
    <location>
        <position position="196"/>
    </location>
</feature>
<comment type="pathway">
    <text evidence="6">Carbohydrate degradation; 2-deoxy-D-ribose 1-phosphate degradation; D-glyceraldehyde 3-phosphate and acetaldehyde from 2-deoxy-alpha-D-ribose 1-phosphate: step 2/2.</text>
</comment>
<evidence type="ECO:0000256" key="5">
    <source>
        <dbReference type="ARBA" id="ARBA00048791"/>
    </source>
</evidence>
<protein>
    <recommendedName>
        <fullName evidence="6">Deoxyribose-phosphate aldolase</fullName>
        <shortName evidence="6">DERA</shortName>
        <ecNumber evidence="6">4.1.2.4</ecNumber>
    </recommendedName>
    <alternativeName>
        <fullName evidence="6">2-deoxy-D-ribose 5-phosphate aldolase</fullName>
    </alternativeName>
    <alternativeName>
        <fullName evidence="6">Phosphodeoxyriboaldolase</fullName>
        <shortName evidence="6">Deoxyriboaldolase</shortName>
    </alternativeName>
</protein>
<dbReference type="SMART" id="SM01133">
    <property type="entry name" value="DeoC"/>
    <property type="match status" value="1"/>
</dbReference>
<dbReference type="EC" id="4.1.2.4" evidence="6"/>
<dbReference type="Pfam" id="PF01791">
    <property type="entry name" value="DeoC"/>
    <property type="match status" value="1"/>
</dbReference>
<dbReference type="NCBIfam" id="TIGR00126">
    <property type="entry name" value="deoC"/>
    <property type="match status" value="1"/>
</dbReference>
<evidence type="ECO:0000313" key="7">
    <source>
        <dbReference type="EMBL" id="MFG3816835.1"/>
    </source>
</evidence>
<organism evidence="7 8">
    <name type="scientific">Limnothrix redekei LRLZ20PSL1</name>
    <dbReference type="NCBI Taxonomy" id="3112953"/>
    <lineage>
        <taxon>Bacteria</taxon>
        <taxon>Bacillati</taxon>
        <taxon>Cyanobacteriota</taxon>
        <taxon>Cyanophyceae</taxon>
        <taxon>Pseudanabaenales</taxon>
        <taxon>Pseudanabaenaceae</taxon>
        <taxon>Limnothrix</taxon>
    </lineage>
</organism>
<dbReference type="PANTHER" id="PTHR10889:SF1">
    <property type="entry name" value="DEOXYRIBOSE-PHOSPHATE ALDOLASE"/>
    <property type="match status" value="1"/>
</dbReference>
<dbReference type="CDD" id="cd00959">
    <property type="entry name" value="DeoC"/>
    <property type="match status" value="1"/>
</dbReference>
<comment type="caution">
    <text evidence="7">The sequence shown here is derived from an EMBL/GenBank/DDBJ whole genome shotgun (WGS) entry which is preliminary data.</text>
</comment>
<comment type="catalytic activity">
    <reaction evidence="5 6">
        <text>2-deoxy-D-ribose 5-phosphate = D-glyceraldehyde 3-phosphate + acetaldehyde</text>
        <dbReference type="Rhea" id="RHEA:12821"/>
        <dbReference type="ChEBI" id="CHEBI:15343"/>
        <dbReference type="ChEBI" id="CHEBI:59776"/>
        <dbReference type="ChEBI" id="CHEBI:62877"/>
        <dbReference type="EC" id="4.1.2.4"/>
    </reaction>
</comment>
<feature type="active site" description="Proton donor/acceptor" evidence="6">
    <location>
        <position position="105"/>
    </location>
</feature>
<evidence type="ECO:0000256" key="4">
    <source>
        <dbReference type="ARBA" id="ARBA00023270"/>
    </source>
</evidence>
<reference evidence="8" key="1">
    <citation type="journal article" date="2024" name="Algal Res.">
        <title>Biochemical, toxicological and genomic investigation of a high-biomass producing Limnothrix strain isolated from Italian shallow drinking water reservoir.</title>
        <authorList>
            <person name="Simonazzi M."/>
            <person name="Shishido T.K."/>
            <person name="Delbaje E."/>
            <person name="Wahlsten M."/>
            <person name="Fewer D.P."/>
            <person name="Sivonen K."/>
            <person name="Pezzolesi L."/>
            <person name="Pistocchi R."/>
        </authorList>
    </citation>
    <scope>NUCLEOTIDE SEQUENCE [LARGE SCALE GENOMIC DNA]</scope>
    <source>
        <strain evidence="8">LRLZ20PSL1</strain>
    </source>
</reference>
<evidence type="ECO:0000256" key="2">
    <source>
        <dbReference type="ARBA" id="ARBA00022490"/>
    </source>
</evidence>
<dbReference type="EMBL" id="JAZAQF010000022">
    <property type="protein sequence ID" value="MFG3816835.1"/>
    <property type="molecule type" value="Genomic_DNA"/>
</dbReference>
<keyword evidence="3 6" id="KW-0456">Lyase</keyword>
<dbReference type="Gene3D" id="3.20.20.70">
    <property type="entry name" value="Aldolase class I"/>
    <property type="match status" value="1"/>
</dbReference>
<keyword evidence="8" id="KW-1185">Reference proteome</keyword>
<keyword evidence="2 6" id="KW-0963">Cytoplasm</keyword>
<comment type="subcellular location">
    <subcellularLocation>
        <location evidence="6">Cytoplasm</location>
    </subcellularLocation>
</comment>
<accession>A0ABW7C6K2</accession>
<sequence>MTLAFDERTNQRLAETVDLAQYIDHALLHPAAGPQHVEQWCAEADRFGFAGVCVMPTHVRQAVSLLHNRQPVVICPIGFPSGATTTRTKCTEAEEALEQGARELEVMLNLGWLKAGAADAVHREIAEIVEMASASALVKVILEWSLLEAAERQLAVEIAMDAGAAFLKTHTGWNGGVSIEDVRLLKDWTRGRIGIKAAGGIHTTDQAIALIEAGATRLGTSRGVDFLRRDRSAGWAAETEEPPTA</sequence>
<dbReference type="HAMAP" id="MF_00114">
    <property type="entry name" value="DeoC_type1"/>
    <property type="match status" value="1"/>
</dbReference>
<comment type="similarity">
    <text evidence="1 6">Belongs to the DeoC/FbaB aldolase family. DeoC type 1 subfamily.</text>
</comment>
<evidence type="ECO:0000256" key="1">
    <source>
        <dbReference type="ARBA" id="ARBA00010936"/>
    </source>
</evidence>
<dbReference type="InterPro" id="IPR028581">
    <property type="entry name" value="DeoC_typeI"/>
</dbReference>
<dbReference type="InterPro" id="IPR013785">
    <property type="entry name" value="Aldolase_TIM"/>
</dbReference>
<proteinExistence type="inferred from homology"/>
<keyword evidence="4 6" id="KW-0704">Schiff base</keyword>
<gene>
    <name evidence="6 7" type="primary">deoC</name>
    <name evidence="7" type="ORF">VPK24_04230</name>
</gene>
<dbReference type="GO" id="GO:0004139">
    <property type="term" value="F:deoxyribose-phosphate aldolase activity"/>
    <property type="evidence" value="ECO:0007669"/>
    <property type="project" value="UniProtKB-EC"/>
</dbReference>
<dbReference type="InterPro" id="IPR002915">
    <property type="entry name" value="DeoC/FbaB/LacD_aldolase"/>
</dbReference>
<name>A0ABW7C6K2_9CYAN</name>
<dbReference type="InterPro" id="IPR011343">
    <property type="entry name" value="DeoC"/>
</dbReference>
<dbReference type="PANTHER" id="PTHR10889">
    <property type="entry name" value="DEOXYRIBOSE-PHOSPHATE ALDOLASE"/>
    <property type="match status" value="1"/>
</dbReference>
<dbReference type="SUPFAM" id="SSF51569">
    <property type="entry name" value="Aldolase"/>
    <property type="match status" value="1"/>
</dbReference>
<dbReference type="Proteomes" id="UP001604335">
    <property type="component" value="Unassembled WGS sequence"/>
</dbReference>
<evidence type="ECO:0000256" key="6">
    <source>
        <dbReference type="HAMAP-Rule" id="MF_00114"/>
    </source>
</evidence>
<feature type="active site" description="Schiff-base intermediate with acetaldehyde" evidence="6">
    <location>
        <position position="168"/>
    </location>
</feature>
<evidence type="ECO:0000256" key="3">
    <source>
        <dbReference type="ARBA" id="ARBA00023239"/>
    </source>
</evidence>
<comment type="function">
    <text evidence="6">Catalyzes a reversible aldol reaction between acetaldehyde and D-glyceraldehyde 3-phosphate to generate 2-deoxy-D-ribose 5-phosphate.</text>
</comment>
<dbReference type="PIRSF" id="PIRSF001357">
    <property type="entry name" value="DeoC"/>
    <property type="match status" value="1"/>
</dbReference>
<dbReference type="RefSeq" id="WP_393010881.1">
    <property type="nucleotide sequence ID" value="NZ_JAZAQF010000022.1"/>
</dbReference>